<dbReference type="AlphaFoldDB" id="B2JCY2"/>
<sequence precursor="true">MKKLMLLAACIAMLAGCTTAPQLTFQQQVSMTCGLAKGEIAILRSDGVFTGGAADTLANTVQPALDKVCAAGASVGSTDLQSIVNTALPALKTLVDGSSMADQAKNEAKAAIDTVILAANAALSMQAATVATAPVAASQ</sequence>
<feature type="signal peptide" evidence="1">
    <location>
        <begin position="1"/>
        <end position="20"/>
    </location>
</feature>
<dbReference type="RefSeq" id="WP_012401248.1">
    <property type="nucleotide sequence ID" value="NC_010622.1"/>
</dbReference>
<evidence type="ECO:0008006" key="4">
    <source>
        <dbReference type="Google" id="ProtNLM"/>
    </source>
</evidence>
<keyword evidence="1" id="KW-0732">Signal</keyword>
<organism evidence="2 3">
    <name type="scientific">Paraburkholderia phymatum (strain DSM 17167 / CIP 108236 / LMG 21445 / STM815)</name>
    <name type="common">Burkholderia phymatum</name>
    <dbReference type="NCBI Taxonomy" id="391038"/>
    <lineage>
        <taxon>Bacteria</taxon>
        <taxon>Pseudomonadati</taxon>
        <taxon>Pseudomonadota</taxon>
        <taxon>Betaproteobacteria</taxon>
        <taxon>Burkholderiales</taxon>
        <taxon>Burkholderiaceae</taxon>
        <taxon>Paraburkholderia</taxon>
    </lineage>
</organism>
<evidence type="ECO:0000256" key="1">
    <source>
        <dbReference type="SAM" id="SignalP"/>
    </source>
</evidence>
<proteinExistence type="predicted"/>
<dbReference type="OrthoDB" id="9036151at2"/>
<dbReference type="EMBL" id="CP001043">
    <property type="protein sequence ID" value="ACC71038.1"/>
    <property type="molecule type" value="Genomic_DNA"/>
</dbReference>
<evidence type="ECO:0000313" key="3">
    <source>
        <dbReference type="Proteomes" id="UP000001192"/>
    </source>
</evidence>
<dbReference type="KEGG" id="bph:Bphy_1859"/>
<feature type="chain" id="PRO_5002777836" description="Lipoprotein" evidence="1">
    <location>
        <begin position="21"/>
        <end position="139"/>
    </location>
</feature>
<dbReference type="STRING" id="391038.Bphy_1859"/>
<dbReference type="Proteomes" id="UP000001192">
    <property type="component" value="Chromosome 1"/>
</dbReference>
<gene>
    <name evidence="2" type="ordered locus">Bphy_1859</name>
</gene>
<name>B2JCY2_PARP8</name>
<keyword evidence="3" id="KW-1185">Reference proteome</keyword>
<dbReference type="PROSITE" id="PS51257">
    <property type="entry name" value="PROKAR_LIPOPROTEIN"/>
    <property type="match status" value="1"/>
</dbReference>
<evidence type="ECO:0000313" key="2">
    <source>
        <dbReference type="EMBL" id="ACC71038.1"/>
    </source>
</evidence>
<accession>B2JCY2</accession>
<protein>
    <recommendedName>
        <fullName evidence="4">Lipoprotein</fullName>
    </recommendedName>
</protein>
<reference evidence="3" key="1">
    <citation type="journal article" date="2014" name="Stand. Genomic Sci.">
        <title>Complete genome sequence of Burkholderia phymatum STM815(T), a broad host range and efficient nitrogen-fixing symbiont of Mimosa species.</title>
        <authorList>
            <person name="Moulin L."/>
            <person name="Klonowska A."/>
            <person name="Caroline B."/>
            <person name="Booth K."/>
            <person name="Vriezen J.A."/>
            <person name="Melkonian R."/>
            <person name="James E.K."/>
            <person name="Young J.P."/>
            <person name="Bena G."/>
            <person name="Hauser L."/>
            <person name="Land M."/>
            <person name="Kyrpides N."/>
            <person name="Bruce D."/>
            <person name="Chain P."/>
            <person name="Copeland A."/>
            <person name="Pitluck S."/>
            <person name="Woyke T."/>
            <person name="Lizotte-Waniewski M."/>
            <person name="Bristow J."/>
            <person name="Riley M."/>
        </authorList>
    </citation>
    <scope>NUCLEOTIDE SEQUENCE [LARGE SCALE GENOMIC DNA]</scope>
    <source>
        <strain evidence="3">DSM 17167 / CIP 108236 / LMG 21445 / STM815</strain>
    </source>
</reference>
<dbReference type="eggNOG" id="ENOG502ZPNZ">
    <property type="taxonomic scope" value="Bacteria"/>
</dbReference>
<dbReference type="HOGENOM" id="CLU_1841370_0_0_4"/>